<proteinExistence type="predicted"/>
<organism evidence="1 2">
    <name type="scientific">Schistosoma mattheei</name>
    <dbReference type="NCBI Taxonomy" id="31246"/>
    <lineage>
        <taxon>Eukaryota</taxon>
        <taxon>Metazoa</taxon>
        <taxon>Spiralia</taxon>
        <taxon>Lophotrochozoa</taxon>
        <taxon>Platyhelminthes</taxon>
        <taxon>Trematoda</taxon>
        <taxon>Digenea</taxon>
        <taxon>Strigeidida</taxon>
        <taxon>Schistosomatoidea</taxon>
        <taxon>Schistosomatidae</taxon>
        <taxon>Schistosoma</taxon>
    </lineage>
</organism>
<evidence type="ECO:0000313" key="2">
    <source>
        <dbReference type="Proteomes" id="UP000269396"/>
    </source>
</evidence>
<accession>A0A183PHU1</accession>
<reference evidence="1 2" key="1">
    <citation type="submission" date="2018-11" db="EMBL/GenBank/DDBJ databases">
        <authorList>
            <consortium name="Pathogen Informatics"/>
        </authorList>
    </citation>
    <scope>NUCLEOTIDE SEQUENCE [LARGE SCALE GENOMIC DNA]</scope>
    <source>
        <strain>Denwood</strain>
        <strain evidence="2">Zambia</strain>
    </source>
</reference>
<sequence length="186" mass="21445">METSTPEGKHGIQWTSRMQLDDRGFISALAHLSQTRQQPLELKTTLNQHQSQNFQYKCQDISTVCSGNLENYENHHPEDTNAYSQLSIQSTSDPLVRRYQQHSTVGENKPDCILGGNQEDALEVNRDTLRIALNCVTRQALACNQQSQIRRGRPKYTLGREMETDMRRRNNSLIELERQSLDRVGW</sequence>
<dbReference type="Proteomes" id="UP000269396">
    <property type="component" value="Unassembled WGS sequence"/>
</dbReference>
<evidence type="ECO:0000313" key="1">
    <source>
        <dbReference type="EMBL" id="VDP64618.1"/>
    </source>
</evidence>
<gene>
    <name evidence="1" type="ORF">SMTD_LOCUS13927</name>
</gene>
<dbReference type="EMBL" id="UZAL01034058">
    <property type="protein sequence ID" value="VDP64618.1"/>
    <property type="molecule type" value="Genomic_DNA"/>
</dbReference>
<keyword evidence="2" id="KW-1185">Reference proteome</keyword>
<name>A0A183PHU1_9TREM</name>
<protein>
    <submittedName>
        <fullName evidence="1">Uncharacterized protein</fullName>
    </submittedName>
</protein>
<dbReference type="AlphaFoldDB" id="A0A183PHU1"/>